<sequence length="190" mass="20628">MSIGLDQIMTAAIRHLNGDPTASMAQLAGAVGVSRATLHRHFSSREELMLALGHRALDRWQQAQEAAGVTPAAGSGDRDRIGAALTALLTRLVEVTDEYGFALTDHALAVHPDMARRSDELEEREIALYSAAQRAGLIRADLPARWVSGTVFGLCVAVREGLRRGDVARREAPRLVRESFWHGAAPRETT</sequence>
<reference evidence="6 7" key="1">
    <citation type="submission" date="2024-10" db="EMBL/GenBank/DDBJ databases">
        <title>The Natural Products Discovery Center: Release of the First 8490 Sequenced Strains for Exploring Actinobacteria Biosynthetic Diversity.</title>
        <authorList>
            <person name="Kalkreuter E."/>
            <person name="Kautsar S.A."/>
            <person name="Yang D."/>
            <person name="Bader C.D."/>
            <person name="Teijaro C.N."/>
            <person name="Fluegel L."/>
            <person name="Davis C.M."/>
            <person name="Simpson J.R."/>
            <person name="Lauterbach L."/>
            <person name="Steele A.D."/>
            <person name="Gui C."/>
            <person name="Meng S."/>
            <person name="Li G."/>
            <person name="Viehrig K."/>
            <person name="Ye F."/>
            <person name="Su P."/>
            <person name="Kiefer A.F."/>
            <person name="Nichols A."/>
            <person name="Cepeda A.J."/>
            <person name="Yan W."/>
            <person name="Fan B."/>
            <person name="Jiang Y."/>
            <person name="Adhikari A."/>
            <person name="Zheng C.-J."/>
            <person name="Schuster L."/>
            <person name="Cowan T.M."/>
            <person name="Smanski M.J."/>
            <person name="Chevrette M.G."/>
            <person name="De Carvalho L.P.S."/>
            <person name="Shen B."/>
        </authorList>
    </citation>
    <scope>NUCLEOTIDE SEQUENCE [LARGE SCALE GENOMIC DNA]</scope>
    <source>
        <strain evidence="6 7">NPDC049503</strain>
    </source>
</reference>
<proteinExistence type="predicted"/>
<gene>
    <name evidence="6" type="ORF">ACIBP5_07340</name>
</gene>
<evidence type="ECO:0000256" key="1">
    <source>
        <dbReference type="ARBA" id="ARBA00023015"/>
    </source>
</evidence>
<dbReference type="EMBL" id="JBITMB010000002">
    <property type="protein sequence ID" value="MFI7439754.1"/>
    <property type="molecule type" value="Genomic_DNA"/>
</dbReference>
<dbReference type="Pfam" id="PF00440">
    <property type="entry name" value="TetR_N"/>
    <property type="match status" value="1"/>
</dbReference>
<feature type="domain" description="HTH tetR-type" evidence="5">
    <location>
        <begin position="2"/>
        <end position="60"/>
    </location>
</feature>
<dbReference type="SUPFAM" id="SSF46689">
    <property type="entry name" value="Homeodomain-like"/>
    <property type="match status" value="1"/>
</dbReference>
<evidence type="ECO:0000256" key="2">
    <source>
        <dbReference type="ARBA" id="ARBA00023125"/>
    </source>
</evidence>
<evidence type="ECO:0000313" key="7">
    <source>
        <dbReference type="Proteomes" id="UP001612928"/>
    </source>
</evidence>
<dbReference type="InterPro" id="IPR001647">
    <property type="entry name" value="HTH_TetR"/>
</dbReference>
<protein>
    <submittedName>
        <fullName evidence="6">TetR/AcrR family transcriptional regulator</fullName>
    </submittedName>
</protein>
<keyword evidence="2 4" id="KW-0238">DNA-binding</keyword>
<dbReference type="PROSITE" id="PS50977">
    <property type="entry name" value="HTH_TETR_2"/>
    <property type="match status" value="1"/>
</dbReference>
<comment type="caution">
    <text evidence="6">The sequence shown here is derived from an EMBL/GenBank/DDBJ whole genome shotgun (WGS) entry which is preliminary data.</text>
</comment>
<dbReference type="InterPro" id="IPR050109">
    <property type="entry name" value="HTH-type_TetR-like_transc_reg"/>
</dbReference>
<feature type="DNA-binding region" description="H-T-H motif" evidence="4">
    <location>
        <begin position="23"/>
        <end position="42"/>
    </location>
</feature>
<evidence type="ECO:0000259" key="5">
    <source>
        <dbReference type="PROSITE" id="PS50977"/>
    </source>
</evidence>
<dbReference type="InterPro" id="IPR009057">
    <property type="entry name" value="Homeodomain-like_sf"/>
</dbReference>
<accession>A0ABW7ZZ25</accession>
<dbReference type="RefSeq" id="WP_397019424.1">
    <property type="nucleotide sequence ID" value="NZ_JBITMB010000002.1"/>
</dbReference>
<keyword evidence="1" id="KW-0805">Transcription regulation</keyword>
<evidence type="ECO:0000256" key="3">
    <source>
        <dbReference type="ARBA" id="ARBA00023163"/>
    </source>
</evidence>
<evidence type="ECO:0000313" key="6">
    <source>
        <dbReference type="EMBL" id="MFI7439754.1"/>
    </source>
</evidence>
<dbReference type="PANTHER" id="PTHR30055">
    <property type="entry name" value="HTH-TYPE TRANSCRIPTIONAL REGULATOR RUTR"/>
    <property type="match status" value="1"/>
</dbReference>
<name>A0ABW7ZZ25_9ACTN</name>
<evidence type="ECO:0000256" key="4">
    <source>
        <dbReference type="PROSITE-ProRule" id="PRU00335"/>
    </source>
</evidence>
<keyword evidence="7" id="KW-1185">Reference proteome</keyword>
<keyword evidence="3" id="KW-0804">Transcription</keyword>
<dbReference type="Proteomes" id="UP001612928">
    <property type="component" value="Unassembled WGS sequence"/>
</dbReference>
<organism evidence="6 7">
    <name type="scientific">Nonomuraea indica</name>
    <dbReference type="NCBI Taxonomy" id="1581193"/>
    <lineage>
        <taxon>Bacteria</taxon>
        <taxon>Bacillati</taxon>
        <taxon>Actinomycetota</taxon>
        <taxon>Actinomycetes</taxon>
        <taxon>Streptosporangiales</taxon>
        <taxon>Streptosporangiaceae</taxon>
        <taxon>Nonomuraea</taxon>
    </lineage>
</organism>
<dbReference type="PANTHER" id="PTHR30055:SF234">
    <property type="entry name" value="HTH-TYPE TRANSCRIPTIONAL REGULATOR BETI"/>
    <property type="match status" value="1"/>
</dbReference>
<dbReference type="Gene3D" id="1.10.357.10">
    <property type="entry name" value="Tetracycline Repressor, domain 2"/>
    <property type="match status" value="1"/>
</dbReference>